<dbReference type="PANTHER" id="PTHR47894">
    <property type="entry name" value="HTH-TYPE TRANSCRIPTIONAL REGULATOR GADX"/>
    <property type="match status" value="1"/>
</dbReference>
<dbReference type="Proteomes" id="UP000095042">
    <property type="component" value="Unassembled WGS sequence"/>
</dbReference>
<dbReference type="RefSeq" id="WP_083238232.1">
    <property type="nucleotide sequence ID" value="NZ_LPWD01000237.1"/>
</dbReference>
<keyword evidence="1" id="KW-0238">DNA-binding</keyword>
<evidence type="ECO:0000259" key="2">
    <source>
        <dbReference type="Pfam" id="PF12625"/>
    </source>
</evidence>
<dbReference type="EMBL" id="LPWD01000237">
    <property type="protein sequence ID" value="ODS02756.1"/>
    <property type="molecule type" value="Genomic_DNA"/>
</dbReference>
<feature type="domain" description="HTH-type transcriptional regulator AraC-type N-terminal" evidence="2">
    <location>
        <begin position="27"/>
        <end position="204"/>
    </location>
</feature>
<sequence>MFGETFAHNPRTLLHIAPYLRSRSVNPLEIFKRAGVSPSTLLDANGWVPRELCFRLGNEIYNVTGERFLGADVGRAFALSDLGAWGSAVSGAATLRQACAAAASGIGLLHGGSDLGFRTEGRFGILSFAFVGRSSLEPRQHILGVLAVLRSVALLAGVPEAVGARFAQNYERTGERLEETFGQSIEFGCAQDAIVIDRAILDFPTEGAPGRGTTLTHSRPRGR</sequence>
<comment type="caution">
    <text evidence="3">The sequence shown here is derived from an EMBL/GenBank/DDBJ whole genome shotgun (WGS) entry which is preliminary data.</text>
</comment>
<keyword evidence="4" id="KW-1185">Reference proteome</keyword>
<protein>
    <recommendedName>
        <fullName evidence="2">HTH-type transcriptional regulator AraC-type N-terminal domain-containing protein</fullName>
    </recommendedName>
</protein>
<evidence type="ECO:0000256" key="1">
    <source>
        <dbReference type="ARBA" id="ARBA00023125"/>
    </source>
</evidence>
<dbReference type="InterPro" id="IPR032687">
    <property type="entry name" value="AraC-type_N"/>
</dbReference>
<dbReference type="GO" id="GO:0005829">
    <property type="term" value="C:cytosol"/>
    <property type="evidence" value="ECO:0007669"/>
    <property type="project" value="TreeGrafter"/>
</dbReference>
<dbReference type="PANTHER" id="PTHR47894:SF4">
    <property type="entry name" value="HTH-TYPE TRANSCRIPTIONAL REGULATOR GADX"/>
    <property type="match status" value="1"/>
</dbReference>
<dbReference type="Pfam" id="PF12625">
    <property type="entry name" value="Arabinose_bd"/>
    <property type="match status" value="1"/>
</dbReference>
<organism evidence="3 4">
    <name type="scientific">Methyloceanibacter marginalis</name>
    <dbReference type="NCBI Taxonomy" id="1774971"/>
    <lineage>
        <taxon>Bacteria</taxon>
        <taxon>Pseudomonadati</taxon>
        <taxon>Pseudomonadota</taxon>
        <taxon>Alphaproteobacteria</taxon>
        <taxon>Hyphomicrobiales</taxon>
        <taxon>Hyphomicrobiaceae</taxon>
        <taxon>Methyloceanibacter</taxon>
    </lineage>
</organism>
<name>A0A1E3WAF0_9HYPH</name>
<proteinExistence type="predicted"/>
<evidence type="ECO:0000313" key="3">
    <source>
        <dbReference type="EMBL" id="ODS02756.1"/>
    </source>
</evidence>
<dbReference type="GO" id="GO:0003700">
    <property type="term" value="F:DNA-binding transcription factor activity"/>
    <property type="evidence" value="ECO:0007669"/>
    <property type="project" value="TreeGrafter"/>
</dbReference>
<reference evidence="3 4" key="1">
    <citation type="journal article" date="2016" name="Environ. Microbiol.">
        <title>New Methyloceanibacter diversity from North Sea sediments includes methanotroph containing solely the soluble methane monooxygenase.</title>
        <authorList>
            <person name="Vekeman B."/>
            <person name="Kerckhof F.M."/>
            <person name="Cremers G."/>
            <person name="de Vos P."/>
            <person name="Vandamme P."/>
            <person name="Boon N."/>
            <person name="Op den Camp H.J."/>
            <person name="Heylen K."/>
        </authorList>
    </citation>
    <scope>NUCLEOTIDE SEQUENCE [LARGE SCALE GENOMIC DNA]</scope>
    <source>
        <strain evidence="3 4">R-67177</strain>
    </source>
</reference>
<evidence type="ECO:0000313" key="4">
    <source>
        <dbReference type="Proteomes" id="UP000095042"/>
    </source>
</evidence>
<dbReference type="AlphaFoldDB" id="A0A1E3WAF0"/>
<dbReference type="GO" id="GO:0000976">
    <property type="term" value="F:transcription cis-regulatory region binding"/>
    <property type="evidence" value="ECO:0007669"/>
    <property type="project" value="TreeGrafter"/>
</dbReference>
<gene>
    <name evidence="3" type="ORF">AUC71_13560</name>
</gene>
<accession>A0A1E3WAF0</accession>